<dbReference type="GO" id="GO:0005886">
    <property type="term" value="C:plasma membrane"/>
    <property type="evidence" value="ECO:0007669"/>
    <property type="project" value="TreeGrafter"/>
</dbReference>
<reference evidence="4 5" key="1">
    <citation type="journal article" date="2016" name="Nat. Commun.">
        <title>Thousands of microbial genomes shed light on interconnected biogeochemical processes in an aquifer system.</title>
        <authorList>
            <person name="Anantharaman K."/>
            <person name="Brown C.T."/>
            <person name="Hug L.A."/>
            <person name="Sharon I."/>
            <person name="Castelle C.J."/>
            <person name="Probst A.J."/>
            <person name="Thomas B.C."/>
            <person name="Singh A."/>
            <person name="Wilkins M.J."/>
            <person name="Karaoz U."/>
            <person name="Brodie E.L."/>
            <person name="Williams K.H."/>
            <person name="Hubbard S.S."/>
            <person name="Banfield J.F."/>
        </authorList>
    </citation>
    <scope>NUCLEOTIDE SEQUENCE [LARGE SCALE GENOMIC DNA]</scope>
</reference>
<dbReference type="GO" id="GO:0043164">
    <property type="term" value="P:Gram-negative-bacterium-type cell wall biogenesis"/>
    <property type="evidence" value="ECO:0007669"/>
    <property type="project" value="TreeGrafter"/>
</dbReference>
<feature type="transmembrane region" description="Helical" evidence="2">
    <location>
        <begin position="6"/>
        <end position="31"/>
    </location>
</feature>
<evidence type="ECO:0000256" key="2">
    <source>
        <dbReference type="SAM" id="Phobius"/>
    </source>
</evidence>
<dbReference type="InterPro" id="IPR051599">
    <property type="entry name" value="Cell_Envelope_Assoc"/>
</dbReference>
<evidence type="ECO:0000259" key="3">
    <source>
        <dbReference type="Pfam" id="PF02698"/>
    </source>
</evidence>
<dbReference type="AlphaFoldDB" id="A0A1F6UIG0"/>
<dbReference type="EMBL" id="MFSV01000150">
    <property type="protein sequence ID" value="OGI57167.1"/>
    <property type="molecule type" value="Genomic_DNA"/>
</dbReference>
<keyword evidence="2" id="KW-0472">Membrane</keyword>
<feature type="region of interest" description="Disordered" evidence="1">
    <location>
        <begin position="263"/>
        <end position="292"/>
    </location>
</feature>
<dbReference type="InterPro" id="IPR003848">
    <property type="entry name" value="DUF218"/>
</dbReference>
<gene>
    <name evidence="4" type="ORF">A2V58_07480</name>
</gene>
<accession>A0A1F6UIG0</accession>
<feature type="compositionally biased region" description="Pro residues" evidence="1">
    <location>
        <begin position="272"/>
        <end position="284"/>
    </location>
</feature>
<name>A0A1F6UIG0_9PROT</name>
<dbReference type="CDD" id="cd06259">
    <property type="entry name" value="YdcF-like"/>
    <property type="match status" value="1"/>
</dbReference>
<dbReference type="GO" id="GO:0000270">
    <property type="term" value="P:peptidoglycan metabolic process"/>
    <property type="evidence" value="ECO:0007669"/>
    <property type="project" value="TreeGrafter"/>
</dbReference>
<dbReference type="Pfam" id="PF02698">
    <property type="entry name" value="DUF218"/>
    <property type="match status" value="1"/>
</dbReference>
<dbReference type="Proteomes" id="UP000177950">
    <property type="component" value="Unassembled WGS sequence"/>
</dbReference>
<dbReference type="InterPro" id="IPR014729">
    <property type="entry name" value="Rossmann-like_a/b/a_fold"/>
</dbReference>
<proteinExistence type="predicted"/>
<evidence type="ECO:0000313" key="4">
    <source>
        <dbReference type="EMBL" id="OGI57167.1"/>
    </source>
</evidence>
<keyword evidence="2" id="KW-0812">Transmembrane</keyword>
<feature type="domain" description="DUF218" evidence="3">
    <location>
        <begin position="86"/>
        <end position="250"/>
    </location>
</feature>
<dbReference type="PANTHER" id="PTHR30336">
    <property type="entry name" value="INNER MEMBRANE PROTEIN, PROBABLE PERMEASE"/>
    <property type="match status" value="1"/>
</dbReference>
<comment type="caution">
    <text evidence="4">The sequence shown here is derived from an EMBL/GenBank/DDBJ whole genome shotgun (WGS) entry which is preliminary data.</text>
</comment>
<protein>
    <recommendedName>
        <fullName evidence="3">DUF218 domain-containing protein</fullName>
    </recommendedName>
</protein>
<organism evidence="4 5">
    <name type="scientific">Candidatus Muproteobacteria bacterium RBG_19FT_COMBO_61_10</name>
    <dbReference type="NCBI Taxonomy" id="1817761"/>
    <lineage>
        <taxon>Bacteria</taxon>
        <taxon>Pseudomonadati</taxon>
        <taxon>Pseudomonadota</taxon>
        <taxon>Candidatus Muproteobacteria</taxon>
    </lineage>
</organism>
<dbReference type="PANTHER" id="PTHR30336:SF4">
    <property type="entry name" value="ENVELOPE BIOGENESIS FACTOR ELYC"/>
    <property type="match status" value="1"/>
</dbReference>
<evidence type="ECO:0000256" key="1">
    <source>
        <dbReference type="SAM" id="MobiDB-lite"/>
    </source>
</evidence>
<evidence type="ECO:0000313" key="5">
    <source>
        <dbReference type="Proteomes" id="UP000177950"/>
    </source>
</evidence>
<sequence length="292" mass="31917">MESTSWLPILLGSLLAPPGIIVIIALVGFFLQLRRSMAGAAILTFSIALLIGLSLPITGHQFLSSLESYARPAEPEPGMEDKSTAQAIIVLGAGRNADAPEYQGDTVNALTLERLRYAAQLQRKTGLPIIVSGGSPYQERSSEAELMKRVLVDDFHADVKLMEDKSRNTLENARYCRDLLQDTGIRQAYLVTQAWHMRRAVWSFQSYGIDVIPAATGFSTLSRENSSFVGYLPSALGMRMTGLAIRERVGYFWYSVVQGQQPLPPATTAQPTPAPEPTPEPTPAPARGKSRK</sequence>
<keyword evidence="2" id="KW-1133">Transmembrane helix</keyword>
<dbReference type="Gene3D" id="3.40.50.620">
    <property type="entry name" value="HUPs"/>
    <property type="match status" value="1"/>
</dbReference>
<feature type="transmembrane region" description="Helical" evidence="2">
    <location>
        <begin position="38"/>
        <end position="57"/>
    </location>
</feature>